<dbReference type="Gene3D" id="1.10.287.130">
    <property type="match status" value="1"/>
</dbReference>
<dbReference type="InterPro" id="IPR004358">
    <property type="entry name" value="Sig_transdc_His_kin-like_C"/>
</dbReference>
<dbReference type="PROSITE" id="PS50110">
    <property type="entry name" value="RESPONSE_REGULATORY"/>
    <property type="match status" value="1"/>
</dbReference>
<dbReference type="InterPro" id="IPR005467">
    <property type="entry name" value="His_kinase_dom"/>
</dbReference>
<dbReference type="CDD" id="cd17546">
    <property type="entry name" value="REC_hyHK_CKI1_RcsC-like"/>
    <property type="match status" value="1"/>
</dbReference>
<dbReference type="CDD" id="cd13705">
    <property type="entry name" value="PBP2_BvgS_D1"/>
    <property type="match status" value="1"/>
</dbReference>
<dbReference type="InterPro" id="IPR035965">
    <property type="entry name" value="PAS-like_dom_sf"/>
</dbReference>
<evidence type="ECO:0000256" key="11">
    <source>
        <dbReference type="ARBA" id="ARBA00022777"/>
    </source>
</evidence>
<dbReference type="GO" id="GO:0005524">
    <property type="term" value="F:ATP binding"/>
    <property type="evidence" value="ECO:0007669"/>
    <property type="project" value="UniProtKB-KW"/>
</dbReference>
<dbReference type="SMART" id="SM00062">
    <property type="entry name" value="PBPb"/>
    <property type="match status" value="2"/>
</dbReference>
<reference evidence="23 24" key="1">
    <citation type="submission" date="2018-06" db="EMBL/GenBank/DDBJ databases">
        <authorList>
            <consortium name="Pathogen Informatics"/>
            <person name="Doyle S."/>
        </authorList>
    </citation>
    <scope>NUCLEOTIDE SEQUENCE [LARGE SCALE GENOMIC DNA]</scope>
    <source>
        <strain evidence="23 24">NCTC12157</strain>
    </source>
</reference>
<evidence type="ECO:0000256" key="9">
    <source>
        <dbReference type="ARBA" id="ARBA00022729"/>
    </source>
</evidence>
<dbReference type="Proteomes" id="UP000254304">
    <property type="component" value="Unassembled WGS sequence"/>
</dbReference>
<dbReference type="Pfam" id="PF01627">
    <property type="entry name" value="Hpt"/>
    <property type="match status" value="1"/>
</dbReference>
<dbReference type="GO" id="GO:0000155">
    <property type="term" value="F:phosphorelay sensor kinase activity"/>
    <property type="evidence" value="ECO:0007669"/>
    <property type="project" value="InterPro"/>
</dbReference>
<evidence type="ECO:0000256" key="12">
    <source>
        <dbReference type="ARBA" id="ARBA00022840"/>
    </source>
</evidence>
<dbReference type="EMBL" id="UGGO01000001">
    <property type="protein sequence ID" value="STQ45930.1"/>
    <property type="molecule type" value="Genomic_DNA"/>
</dbReference>
<keyword evidence="4" id="KW-1003">Cell membrane</keyword>
<keyword evidence="5" id="KW-0997">Cell inner membrane</keyword>
<evidence type="ECO:0000256" key="1">
    <source>
        <dbReference type="ARBA" id="ARBA00000085"/>
    </source>
</evidence>
<dbReference type="PROSITE" id="PS50109">
    <property type="entry name" value="HIS_KIN"/>
    <property type="match status" value="1"/>
</dbReference>
<dbReference type="SUPFAM" id="SSF55785">
    <property type="entry name" value="PYP-like sensor domain (PAS domain)"/>
    <property type="match status" value="1"/>
</dbReference>
<keyword evidence="10" id="KW-0547">Nucleotide-binding</keyword>
<dbReference type="Gene3D" id="3.40.190.10">
    <property type="entry name" value="Periplasmic binding protein-like II"/>
    <property type="match status" value="4"/>
</dbReference>
<evidence type="ECO:0000256" key="10">
    <source>
        <dbReference type="ARBA" id="ARBA00022741"/>
    </source>
</evidence>
<dbReference type="Gene3D" id="1.20.120.160">
    <property type="entry name" value="HPT domain"/>
    <property type="match status" value="1"/>
</dbReference>
<evidence type="ECO:0000256" key="7">
    <source>
        <dbReference type="ARBA" id="ARBA00022679"/>
    </source>
</evidence>
<dbReference type="PANTHER" id="PTHR43047">
    <property type="entry name" value="TWO-COMPONENT HISTIDINE PROTEIN KINASE"/>
    <property type="match status" value="1"/>
</dbReference>
<dbReference type="SUPFAM" id="SSF47226">
    <property type="entry name" value="Histidine-containing phosphotransfer domain, HPT domain"/>
    <property type="match status" value="1"/>
</dbReference>
<dbReference type="GO" id="GO:0009927">
    <property type="term" value="F:histidine phosphotransfer kinase activity"/>
    <property type="evidence" value="ECO:0007669"/>
    <property type="project" value="TreeGrafter"/>
</dbReference>
<evidence type="ECO:0000256" key="14">
    <source>
        <dbReference type="ARBA" id="ARBA00023012"/>
    </source>
</evidence>
<dbReference type="Pfam" id="PF00072">
    <property type="entry name" value="Response_reg"/>
    <property type="match status" value="1"/>
</dbReference>
<dbReference type="InterPro" id="IPR036641">
    <property type="entry name" value="HPT_dom_sf"/>
</dbReference>
<keyword evidence="15 18" id="KW-0472">Membrane</keyword>
<comment type="catalytic activity">
    <reaction evidence="1">
        <text>ATP + protein L-histidine = ADP + protein N-phospho-L-histidine.</text>
        <dbReference type="EC" id="2.7.13.3"/>
    </reaction>
</comment>
<organism evidence="23 24">
    <name type="scientific">Ewingella americana</name>
    <dbReference type="NCBI Taxonomy" id="41202"/>
    <lineage>
        <taxon>Bacteria</taxon>
        <taxon>Pseudomonadati</taxon>
        <taxon>Pseudomonadota</taxon>
        <taxon>Gammaproteobacteria</taxon>
        <taxon>Enterobacterales</taxon>
        <taxon>Yersiniaceae</taxon>
        <taxon>Ewingella</taxon>
    </lineage>
</organism>
<evidence type="ECO:0000256" key="19">
    <source>
        <dbReference type="SAM" id="SignalP"/>
    </source>
</evidence>
<dbReference type="Pfam" id="PF00497">
    <property type="entry name" value="SBP_bac_3"/>
    <property type="match status" value="2"/>
</dbReference>
<dbReference type="InterPro" id="IPR008207">
    <property type="entry name" value="Sig_transdc_His_kin_Hpt_dom"/>
</dbReference>
<evidence type="ECO:0000256" key="8">
    <source>
        <dbReference type="ARBA" id="ARBA00022692"/>
    </source>
</evidence>
<evidence type="ECO:0000256" key="2">
    <source>
        <dbReference type="ARBA" id="ARBA00004429"/>
    </source>
</evidence>
<dbReference type="InterPro" id="IPR036097">
    <property type="entry name" value="HisK_dim/P_sf"/>
</dbReference>
<dbReference type="SMART" id="SM00448">
    <property type="entry name" value="REC"/>
    <property type="match status" value="1"/>
</dbReference>
<protein>
    <recommendedName>
        <fullName evidence="3">histidine kinase</fullName>
        <ecNumber evidence="3">2.7.13.3</ecNumber>
    </recommendedName>
</protein>
<proteinExistence type="predicted"/>
<evidence type="ECO:0000259" key="21">
    <source>
        <dbReference type="PROSITE" id="PS50110"/>
    </source>
</evidence>
<dbReference type="SUPFAM" id="SSF52172">
    <property type="entry name" value="CheY-like"/>
    <property type="match status" value="1"/>
</dbReference>
<accession>A0A377NFN9</accession>
<dbReference type="SMART" id="SM00387">
    <property type="entry name" value="HATPase_c"/>
    <property type="match status" value="1"/>
</dbReference>
<dbReference type="Gene3D" id="3.30.450.20">
    <property type="entry name" value="PAS domain"/>
    <property type="match status" value="1"/>
</dbReference>
<keyword evidence="9 19" id="KW-0732">Signal</keyword>
<dbReference type="PROSITE" id="PS51257">
    <property type="entry name" value="PROKAR_LIPOPROTEIN"/>
    <property type="match status" value="1"/>
</dbReference>
<evidence type="ECO:0000256" key="15">
    <source>
        <dbReference type="ARBA" id="ARBA00023136"/>
    </source>
</evidence>
<dbReference type="CDD" id="cd00082">
    <property type="entry name" value="HisKA"/>
    <property type="match status" value="1"/>
</dbReference>
<sequence>MRKYGMLLLLLMLFGHLTAACAAQRVHLQTKTELVPVSASLSDQEWRWLGNQRVLRVAVWSPEQPPFVTFPENGIFEGIDADYLHMLANNLSMRTEILRYDSRQEALKALRQGKVDAVQYSAGFANPSDTDFIESDNFSPNFPTLVATGAHNFSNTPHNQVKQLAVAENYMSDDWIKQQFPAATITRFTSDQSALSSVLTGQQQLYLGNLTTANFLIERNYNNTLVIVDILPKEEQGNRLLLAKNSNQLQYAIDAVLKVTTQTQHRTITNQWIAGTNYFSFSSPLDLTEQEKRWIEKHPQLKVLVNPFYAPFTFNDSQQKLYGISADVLRQIHLRTGLNFTPIYDDEIPDFTEKDEPDDGDMIASLSPSDQRESTMLFTRPYLQTAWVLVVKDSPDAEVTLQPGMRVAMALGSEMETLIRTRYPSITIVPAGNASLAMQMVIDGKADAAVNNLISGNYMIGHFFAGKLKIGERLSEKPAHVTFAVRRDEPELQSILNKALASIPPRTMSQIVNKWQQGSNVTLNTWTLYNRPFYGVVALSCFLIALALLWIYTMRREVSQRRKSQSKLLEELAFRETLLNGSPSPVYVVNADGQTLNHNSAFAAFFTKPQLALTTLSLYDQRHPLAVLAPHILPLMKEQVQAPQKNFTHRSILNDGQRDRVIDHWATAYNDANGQTAGLICGWQDVTDTEKLLHELSDAKDNAEKASKAKGSFLATMSHEIRTPISAIIGLLELSVTDGKQREKNDPLMLAWESAHSLLGLIGDILDMAKIESGQLQLEPEWVDLQQLVSPTVPIFNGLARLKNLTLEVTSSGETDYKVLIDPLRFKQILYNFISNALKFTEQGGVTVAISAEILDDENLQFDVTITDTGSGIDKRDQQKLFLPYSQLSAGKQQTGSGLGLFIAAELIQKMEGLVDLTSEPGKGTTVSISLMLPAKPLIREESPISSTPIITHHAPLNILIVDDQPTNRMLLKSQLARLSHYVDEAEDGEQALELWEKNSYDLMITDCNMPGIDGLELTRLIREEDRQLLIYGLTANAQPEERERCLQVGMNDCLFKPLRLHQLEKILAEVQILKQPEVPDDALASFINMQGLVQLTSNNQLLIEALLTRTCEENRKDQVLLKEYVVEQNWRMAAKTLHRLAGSSQVVGLTHADSLCRTLESQCLDSPIAQDLQTPFRELHDYLDAFHQAVRQHFS</sequence>
<dbReference type="InterPro" id="IPR036890">
    <property type="entry name" value="HATPase_C_sf"/>
</dbReference>
<evidence type="ECO:0000256" key="5">
    <source>
        <dbReference type="ARBA" id="ARBA00022519"/>
    </source>
</evidence>
<evidence type="ECO:0000256" key="16">
    <source>
        <dbReference type="PROSITE-ProRule" id="PRU00110"/>
    </source>
</evidence>
<dbReference type="AlphaFoldDB" id="A0A377NFN9"/>
<dbReference type="GO" id="GO:0006355">
    <property type="term" value="P:regulation of DNA-templated transcription"/>
    <property type="evidence" value="ECO:0007669"/>
    <property type="project" value="InterPro"/>
</dbReference>
<dbReference type="SUPFAM" id="SSF47384">
    <property type="entry name" value="Homodimeric domain of signal transducing histidine kinase"/>
    <property type="match status" value="1"/>
</dbReference>
<evidence type="ECO:0000256" key="13">
    <source>
        <dbReference type="ARBA" id="ARBA00022989"/>
    </source>
</evidence>
<feature type="transmembrane region" description="Helical" evidence="18">
    <location>
        <begin position="533"/>
        <end position="553"/>
    </location>
</feature>
<feature type="modified residue" description="4-aspartylphosphate" evidence="17">
    <location>
        <position position="1007"/>
    </location>
</feature>
<feature type="domain" description="HPt" evidence="22">
    <location>
        <begin position="1100"/>
        <end position="1196"/>
    </location>
</feature>
<feature type="modified residue" description="Phosphohistidine" evidence="16">
    <location>
        <position position="1139"/>
    </location>
</feature>
<comment type="subcellular location">
    <subcellularLocation>
        <location evidence="2">Cell inner membrane</location>
        <topology evidence="2">Multi-pass membrane protein</topology>
    </subcellularLocation>
</comment>
<dbReference type="GO" id="GO:0005886">
    <property type="term" value="C:plasma membrane"/>
    <property type="evidence" value="ECO:0007669"/>
    <property type="project" value="UniProtKB-SubCell"/>
</dbReference>
<evidence type="ECO:0000313" key="24">
    <source>
        <dbReference type="Proteomes" id="UP000254304"/>
    </source>
</evidence>
<feature type="signal peptide" evidence="19">
    <location>
        <begin position="1"/>
        <end position="22"/>
    </location>
</feature>
<dbReference type="Pfam" id="PF02518">
    <property type="entry name" value="HATPase_c"/>
    <property type="match status" value="1"/>
</dbReference>
<dbReference type="CDD" id="cd13707">
    <property type="entry name" value="PBP2_BvgS_D2"/>
    <property type="match status" value="1"/>
</dbReference>
<evidence type="ECO:0000256" key="4">
    <source>
        <dbReference type="ARBA" id="ARBA00022475"/>
    </source>
</evidence>
<dbReference type="InterPro" id="IPR013767">
    <property type="entry name" value="PAS_fold"/>
</dbReference>
<keyword evidence="11" id="KW-0418">Kinase</keyword>
<evidence type="ECO:0000313" key="23">
    <source>
        <dbReference type="EMBL" id="STQ45930.1"/>
    </source>
</evidence>
<dbReference type="Pfam" id="PF00989">
    <property type="entry name" value="PAS"/>
    <property type="match status" value="1"/>
</dbReference>
<dbReference type="SMART" id="SM00388">
    <property type="entry name" value="HisKA"/>
    <property type="match status" value="1"/>
</dbReference>
<gene>
    <name evidence="23" type="primary">evgS_2</name>
    <name evidence="23" type="ORF">NCTC12157_03685</name>
</gene>
<dbReference type="InterPro" id="IPR049871">
    <property type="entry name" value="BvgS-like_periplasmic2"/>
</dbReference>
<evidence type="ECO:0000256" key="17">
    <source>
        <dbReference type="PROSITE-ProRule" id="PRU00169"/>
    </source>
</evidence>
<dbReference type="EC" id="2.7.13.3" evidence="3"/>
<dbReference type="InterPro" id="IPR049870">
    <property type="entry name" value="BvgS-like_periplasmic1"/>
</dbReference>
<dbReference type="PANTHER" id="PTHR43047:SF72">
    <property type="entry name" value="OSMOSENSING HISTIDINE PROTEIN KINASE SLN1"/>
    <property type="match status" value="1"/>
</dbReference>
<dbReference type="Pfam" id="PF00512">
    <property type="entry name" value="HisKA"/>
    <property type="match status" value="1"/>
</dbReference>
<dbReference type="SUPFAM" id="SSF53850">
    <property type="entry name" value="Periplasmic binding protein-like II"/>
    <property type="match status" value="2"/>
</dbReference>
<keyword evidence="7 23" id="KW-0808">Transferase</keyword>
<keyword evidence="12" id="KW-0067">ATP-binding</keyword>
<evidence type="ECO:0000256" key="18">
    <source>
        <dbReference type="SAM" id="Phobius"/>
    </source>
</evidence>
<dbReference type="InterPro" id="IPR001638">
    <property type="entry name" value="Solute-binding_3/MltF_N"/>
</dbReference>
<feature type="domain" description="Histidine kinase" evidence="20">
    <location>
        <begin position="716"/>
        <end position="935"/>
    </location>
</feature>
<evidence type="ECO:0000256" key="6">
    <source>
        <dbReference type="ARBA" id="ARBA00022553"/>
    </source>
</evidence>
<keyword evidence="14" id="KW-0902">Two-component regulatory system</keyword>
<evidence type="ECO:0000256" key="3">
    <source>
        <dbReference type="ARBA" id="ARBA00012438"/>
    </source>
</evidence>
<dbReference type="Gene3D" id="3.30.565.10">
    <property type="entry name" value="Histidine kinase-like ATPase, C-terminal domain"/>
    <property type="match status" value="1"/>
</dbReference>
<keyword evidence="13 18" id="KW-1133">Transmembrane helix</keyword>
<keyword evidence="6 17" id="KW-0597">Phosphoprotein</keyword>
<keyword evidence="8 18" id="KW-0812">Transmembrane</keyword>
<dbReference type="PROSITE" id="PS50894">
    <property type="entry name" value="HPT"/>
    <property type="match status" value="1"/>
</dbReference>
<evidence type="ECO:0000259" key="22">
    <source>
        <dbReference type="PROSITE" id="PS50894"/>
    </source>
</evidence>
<evidence type="ECO:0000259" key="20">
    <source>
        <dbReference type="PROSITE" id="PS50109"/>
    </source>
</evidence>
<dbReference type="InterPro" id="IPR003661">
    <property type="entry name" value="HisK_dim/P_dom"/>
</dbReference>
<feature type="domain" description="Response regulatory" evidence="21">
    <location>
        <begin position="958"/>
        <end position="1072"/>
    </location>
</feature>
<dbReference type="PRINTS" id="PR00344">
    <property type="entry name" value="BCTRLSENSOR"/>
</dbReference>
<dbReference type="InterPro" id="IPR001789">
    <property type="entry name" value="Sig_transdc_resp-reg_receiver"/>
</dbReference>
<dbReference type="Gene3D" id="3.40.50.2300">
    <property type="match status" value="1"/>
</dbReference>
<feature type="chain" id="PRO_5016738298" description="histidine kinase" evidence="19">
    <location>
        <begin position="23"/>
        <end position="1196"/>
    </location>
</feature>
<dbReference type="InterPro" id="IPR011006">
    <property type="entry name" value="CheY-like_superfamily"/>
</dbReference>
<dbReference type="InterPro" id="IPR003594">
    <property type="entry name" value="HATPase_dom"/>
</dbReference>
<dbReference type="SUPFAM" id="SSF55874">
    <property type="entry name" value="ATPase domain of HSP90 chaperone/DNA topoisomerase II/histidine kinase"/>
    <property type="match status" value="1"/>
</dbReference>
<name>A0A377NFN9_9GAMM</name>